<dbReference type="AlphaFoldDB" id="A0A6J4H4Q8"/>
<feature type="compositionally biased region" description="Polar residues" evidence="1">
    <location>
        <begin position="32"/>
        <end position="42"/>
    </location>
</feature>
<sequence>CFAGCANRRSHPGRTTPQPPTAGATAWPPSDTWMSTPPSRTSAGWAVAGDRTCASCTAVARARSGARRGSTAGGASWSGWSSPCAPSRCCGGWRRCSVTPPSHHRRRGRSTSSNRVTPTGPSRRRSTATATSPAPSTPSARRTAGGSSRSATGSCCRV</sequence>
<feature type="non-terminal residue" evidence="2">
    <location>
        <position position="1"/>
    </location>
</feature>
<feature type="compositionally biased region" description="Low complexity" evidence="1">
    <location>
        <begin position="110"/>
        <end position="158"/>
    </location>
</feature>
<feature type="non-terminal residue" evidence="2">
    <location>
        <position position="158"/>
    </location>
</feature>
<feature type="compositionally biased region" description="Low complexity" evidence="1">
    <location>
        <begin position="13"/>
        <end position="29"/>
    </location>
</feature>
<organism evidence="2">
    <name type="scientific">uncultured Acidimicrobiales bacterium</name>
    <dbReference type="NCBI Taxonomy" id="310071"/>
    <lineage>
        <taxon>Bacteria</taxon>
        <taxon>Bacillati</taxon>
        <taxon>Actinomycetota</taxon>
        <taxon>Acidimicrobiia</taxon>
        <taxon>Acidimicrobiales</taxon>
        <taxon>environmental samples</taxon>
    </lineage>
</organism>
<feature type="compositionally biased region" description="Low complexity" evidence="1">
    <location>
        <begin position="61"/>
        <end position="82"/>
    </location>
</feature>
<protein>
    <submittedName>
        <fullName evidence="2">Uncharacterized protein</fullName>
    </submittedName>
</protein>
<proteinExistence type="predicted"/>
<name>A0A6J4H4Q8_9ACTN</name>
<accession>A0A6J4H4Q8</accession>
<feature type="region of interest" description="Disordered" evidence="1">
    <location>
        <begin position="61"/>
        <end position="158"/>
    </location>
</feature>
<reference evidence="2" key="1">
    <citation type="submission" date="2020-02" db="EMBL/GenBank/DDBJ databases">
        <authorList>
            <person name="Meier V. D."/>
        </authorList>
    </citation>
    <scope>NUCLEOTIDE SEQUENCE</scope>
    <source>
        <strain evidence="2">AVDCRST_MAG20</strain>
    </source>
</reference>
<evidence type="ECO:0000313" key="2">
    <source>
        <dbReference type="EMBL" id="CAA9213895.1"/>
    </source>
</evidence>
<gene>
    <name evidence="2" type="ORF">AVDCRST_MAG20-283</name>
</gene>
<evidence type="ECO:0000256" key="1">
    <source>
        <dbReference type="SAM" id="MobiDB-lite"/>
    </source>
</evidence>
<feature type="region of interest" description="Disordered" evidence="1">
    <location>
        <begin position="1"/>
        <end position="44"/>
    </location>
</feature>
<dbReference type="EMBL" id="CADCSY010000012">
    <property type="protein sequence ID" value="CAA9213895.1"/>
    <property type="molecule type" value="Genomic_DNA"/>
</dbReference>